<reference evidence="2" key="1">
    <citation type="submission" date="2019-08" db="EMBL/GenBank/DDBJ databases">
        <authorList>
            <person name="Liu F."/>
        </authorList>
    </citation>
    <scope>NUCLEOTIDE SEQUENCE [LARGE SCALE GENOMIC DNA]</scope>
    <source>
        <strain evidence="2">PA1801</strain>
        <tissue evidence="2">Leaf</tissue>
    </source>
</reference>
<dbReference type="Gene3D" id="1.10.340.70">
    <property type="match status" value="1"/>
</dbReference>
<dbReference type="OrthoDB" id="1938712at2759"/>
<evidence type="ECO:0000259" key="1">
    <source>
        <dbReference type="Pfam" id="PF17921"/>
    </source>
</evidence>
<organism evidence="2 3">
    <name type="scientific">Gossypium australe</name>
    <dbReference type="NCBI Taxonomy" id="47621"/>
    <lineage>
        <taxon>Eukaryota</taxon>
        <taxon>Viridiplantae</taxon>
        <taxon>Streptophyta</taxon>
        <taxon>Embryophyta</taxon>
        <taxon>Tracheophyta</taxon>
        <taxon>Spermatophyta</taxon>
        <taxon>Magnoliopsida</taxon>
        <taxon>eudicotyledons</taxon>
        <taxon>Gunneridae</taxon>
        <taxon>Pentapetalae</taxon>
        <taxon>rosids</taxon>
        <taxon>malvids</taxon>
        <taxon>Malvales</taxon>
        <taxon>Malvaceae</taxon>
        <taxon>Malvoideae</taxon>
        <taxon>Gossypium</taxon>
    </lineage>
</organism>
<sequence length="87" mass="10373">MIWLSIITQEKLIRLCVLKNSKVKQEILREAHSSNYSIHPTSCEMYSDLKQMYWWLDMKHDILEFLLIFKAKHQVLSGLLQPVMIPE</sequence>
<name>A0A5B6VVF6_9ROSI</name>
<dbReference type="Pfam" id="PF17921">
    <property type="entry name" value="Integrase_H2C2"/>
    <property type="match status" value="1"/>
</dbReference>
<dbReference type="InterPro" id="IPR041588">
    <property type="entry name" value="Integrase_H2C2"/>
</dbReference>
<feature type="domain" description="Integrase zinc-binding" evidence="1">
    <location>
        <begin position="21"/>
        <end position="65"/>
    </location>
</feature>
<gene>
    <name evidence="2" type="ORF">EPI10_023400</name>
</gene>
<keyword evidence="3" id="KW-1185">Reference proteome</keyword>
<evidence type="ECO:0000313" key="3">
    <source>
        <dbReference type="Proteomes" id="UP000325315"/>
    </source>
</evidence>
<dbReference type="EMBL" id="SMMG02000005">
    <property type="protein sequence ID" value="KAA3472985.1"/>
    <property type="molecule type" value="Genomic_DNA"/>
</dbReference>
<evidence type="ECO:0000313" key="2">
    <source>
        <dbReference type="EMBL" id="KAA3472985.1"/>
    </source>
</evidence>
<comment type="caution">
    <text evidence="2">The sequence shown here is derived from an EMBL/GenBank/DDBJ whole genome shotgun (WGS) entry which is preliminary data.</text>
</comment>
<accession>A0A5B6VVF6</accession>
<dbReference type="AlphaFoldDB" id="A0A5B6VVF6"/>
<dbReference type="Proteomes" id="UP000325315">
    <property type="component" value="Unassembled WGS sequence"/>
</dbReference>
<protein>
    <submittedName>
        <fullName evidence="2">Integrase</fullName>
    </submittedName>
</protein>
<proteinExistence type="predicted"/>